<keyword evidence="1" id="KW-0808">Transferase</keyword>
<accession>A0A158HNW0</accession>
<evidence type="ECO:0000313" key="1">
    <source>
        <dbReference type="EMBL" id="SAL46092.1"/>
    </source>
</evidence>
<dbReference type="Gene3D" id="3.40.630.30">
    <property type="match status" value="1"/>
</dbReference>
<reference evidence="1 2" key="1">
    <citation type="submission" date="2016-01" db="EMBL/GenBank/DDBJ databases">
        <authorList>
            <person name="Oliw E.H."/>
        </authorList>
    </citation>
    <scope>NUCLEOTIDE SEQUENCE [LARGE SCALE GENOMIC DNA]</scope>
    <source>
        <strain evidence="1">LMG 27134</strain>
    </source>
</reference>
<protein>
    <submittedName>
        <fullName evidence="1">GNAT family acetyltransferase</fullName>
    </submittedName>
</protein>
<evidence type="ECO:0000313" key="2">
    <source>
        <dbReference type="Proteomes" id="UP000054683"/>
    </source>
</evidence>
<dbReference type="Proteomes" id="UP000054683">
    <property type="component" value="Unassembled WGS sequence"/>
</dbReference>
<dbReference type="RefSeq" id="WP_062088912.1">
    <property type="nucleotide sequence ID" value="NZ_FCOK02000033.1"/>
</dbReference>
<name>A0A158HNW0_9BURK</name>
<dbReference type="InterPro" id="IPR016181">
    <property type="entry name" value="Acyl_CoA_acyltransferase"/>
</dbReference>
<dbReference type="SUPFAM" id="SSF55729">
    <property type="entry name" value="Acyl-CoA N-acyltransferases (Nat)"/>
    <property type="match status" value="1"/>
</dbReference>
<dbReference type="AlphaFoldDB" id="A0A158HNW0"/>
<dbReference type="EMBL" id="FCOK02000033">
    <property type="protein sequence ID" value="SAL46092.1"/>
    <property type="molecule type" value="Genomic_DNA"/>
</dbReference>
<gene>
    <name evidence="1" type="ORF">AWB69_04645</name>
</gene>
<proteinExistence type="predicted"/>
<dbReference type="GO" id="GO:0016740">
    <property type="term" value="F:transferase activity"/>
    <property type="evidence" value="ECO:0007669"/>
    <property type="project" value="UniProtKB-KW"/>
</dbReference>
<organism evidence="1 2">
    <name type="scientific">Caballeronia udeis</name>
    <dbReference type="NCBI Taxonomy" id="1232866"/>
    <lineage>
        <taxon>Bacteria</taxon>
        <taxon>Pseudomonadati</taxon>
        <taxon>Pseudomonadota</taxon>
        <taxon>Betaproteobacteria</taxon>
        <taxon>Burkholderiales</taxon>
        <taxon>Burkholderiaceae</taxon>
        <taxon>Caballeronia</taxon>
    </lineage>
</organism>
<dbReference type="OrthoDB" id="9098046at2"/>
<sequence>MRVLVFKDRCNRVIRIGLDDEGMRATAFHRDQQVGELRFDNDIHANTTSATLLDVEVEPAYRRSGIAHTLLAFACREMGQPVGVAPDTCPLSPAFETLCRHLMLEGLLVRI</sequence>